<name>A0A7S4DWA0_9EUKA</name>
<gene>
    <name evidence="2" type="ORF">LGLO00237_LOCUS26143</name>
</gene>
<dbReference type="PANTHER" id="PTHR37332">
    <property type="entry name" value="EXPRESSED PROTEIN"/>
    <property type="match status" value="1"/>
</dbReference>
<dbReference type="AlphaFoldDB" id="A0A7S4DWA0"/>
<reference evidence="2" key="1">
    <citation type="submission" date="2021-01" db="EMBL/GenBank/DDBJ databases">
        <authorList>
            <person name="Corre E."/>
            <person name="Pelletier E."/>
            <person name="Niang G."/>
            <person name="Scheremetjew M."/>
            <person name="Finn R."/>
            <person name="Kale V."/>
            <person name="Holt S."/>
            <person name="Cochrane G."/>
            <person name="Meng A."/>
            <person name="Brown T."/>
            <person name="Cohen L."/>
        </authorList>
    </citation>
    <scope>NUCLEOTIDE SEQUENCE</scope>
    <source>
        <strain evidence="2">CCCM811</strain>
    </source>
</reference>
<accession>A0A7S4DWA0</accession>
<feature type="compositionally biased region" description="Basic and acidic residues" evidence="1">
    <location>
        <begin position="254"/>
        <end position="272"/>
    </location>
</feature>
<dbReference type="PANTHER" id="PTHR37332:SF1">
    <property type="entry name" value="ELMO DOMAIN-CONTAINING PROTEIN"/>
    <property type="match status" value="1"/>
</dbReference>
<protein>
    <submittedName>
        <fullName evidence="2">Uncharacterized protein</fullName>
    </submittedName>
</protein>
<organism evidence="2">
    <name type="scientific">Lotharella globosa</name>
    <dbReference type="NCBI Taxonomy" id="91324"/>
    <lineage>
        <taxon>Eukaryota</taxon>
        <taxon>Sar</taxon>
        <taxon>Rhizaria</taxon>
        <taxon>Cercozoa</taxon>
        <taxon>Chlorarachniophyceae</taxon>
        <taxon>Lotharella</taxon>
    </lineage>
</organism>
<dbReference type="EMBL" id="HBIV01036586">
    <property type="protein sequence ID" value="CAE0674369.1"/>
    <property type="molecule type" value="Transcribed_RNA"/>
</dbReference>
<sequence>MADHLERIIVKRKADLSYLRRVHEGRSHWLNVAKLKRRQVCEWRKPMLRTRCERWFLLGLSIGRLLAQPNSGLLLRSMMQLIVEYEHFINYAQKSRKFPPFKWYPSAATSVDDGKSSRETRAQLHKVGRKVIFEHFLAYSVTIPLDYCEIVFSLCEVLSLVYNKLLAQSAMTKSSHEAILKVDTWIKTHILVAMSKHLSDVSRQVLAYQFNKIANNLQNTTIDSAEANSNATKSANVAAVSNRPLPEPPTQDASKLEKNPEDTKSTVNEEQKMPSGMTAERSSKASPEQDPVTAGGALESLAAEPELPA</sequence>
<evidence type="ECO:0000313" key="2">
    <source>
        <dbReference type="EMBL" id="CAE0674369.1"/>
    </source>
</evidence>
<feature type="region of interest" description="Disordered" evidence="1">
    <location>
        <begin position="233"/>
        <end position="309"/>
    </location>
</feature>
<evidence type="ECO:0000256" key="1">
    <source>
        <dbReference type="SAM" id="MobiDB-lite"/>
    </source>
</evidence>
<proteinExistence type="predicted"/>